<dbReference type="AlphaFoldDB" id="A0A1C7EIB6"/>
<dbReference type="OrthoDB" id="1944463at2"/>
<dbReference type="SUPFAM" id="SSF160631">
    <property type="entry name" value="SMI1/KNR4-like"/>
    <property type="match status" value="1"/>
</dbReference>
<dbReference type="STRING" id="414778.BCM40_08435"/>
<dbReference type="Proteomes" id="UP000092495">
    <property type="component" value="Chromosome"/>
</dbReference>
<proteinExistence type="predicted"/>
<sequence>MSNKTYQKAKKIISKNKDLADFEGQKSVELIEKAEAAVGLQFTGSYLDYLQTFGAGNFGSEEVYGIIDEDFEDSSVPDAIWYTLTLRKSINLPANFLAIYDTGSDEIFCLDFHSTDATGEPKVVALDPTYALEDQTLEIIADDFGDFLLELIEEELA</sequence>
<dbReference type="Pfam" id="PF14568">
    <property type="entry name" value="SUKH_6"/>
    <property type="match status" value="1"/>
</dbReference>
<dbReference type="EMBL" id="CP016543">
    <property type="protein sequence ID" value="ANU23396.1"/>
    <property type="molecule type" value="Genomic_DNA"/>
</dbReference>
<keyword evidence="2" id="KW-1185">Reference proteome</keyword>
<dbReference type="RefSeq" id="WP_065526432.1">
    <property type="nucleotide sequence ID" value="NZ_CP016543.2"/>
</dbReference>
<protein>
    <submittedName>
        <fullName evidence="1">Cell wall assembly protein</fullName>
    </submittedName>
</protein>
<dbReference type="KEGG" id="pdg:BCM40_08435"/>
<gene>
    <name evidence="1" type="ORF">BCM40_08435</name>
</gene>
<evidence type="ECO:0000313" key="1">
    <source>
        <dbReference type="EMBL" id="ANU23396.1"/>
    </source>
</evidence>
<accession>A0A1C7EIB6</accession>
<name>A0A1C7EIB6_9BACL</name>
<organism evidence="1 2">
    <name type="scientific">Planococcus donghaensis</name>
    <dbReference type="NCBI Taxonomy" id="414778"/>
    <lineage>
        <taxon>Bacteria</taxon>
        <taxon>Bacillati</taxon>
        <taxon>Bacillota</taxon>
        <taxon>Bacilli</taxon>
        <taxon>Bacillales</taxon>
        <taxon>Caryophanaceae</taxon>
        <taxon>Planococcus</taxon>
    </lineage>
</organism>
<dbReference type="Gene3D" id="3.40.1580.10">
    <property type="entry name" value="SMI1/KNR4-like"/>
    <property type="match status" value="1"/>
</dbReference>
<evidence type="ECO:0000313" key="2">
    <source>
        <dbReference type="Proteomes" id="UP000092495"/>
    </source>
</evidence>
<dbReference type="InterPro" id="IPR037883">
    <property type="entry name" value="Knr4/Smi1-like_sf"/>
</dbReference>
<reference evidence="1" key="1">
    <citation type="submission" date="2016-10" db="EMBL/GenBank/DDBJ databases">
        <authorList>
            <person name="See-Too W.S."/>
        </authorList>
    </citation>
    <scope>NUCLEOTIDE SEQUENCE</scope>
    <source>
        <strain evidence="1">DSM 22276</strain>
    </source>
</reference>